<dbReference type="GeneID" id="5004278"/>
<dbReference type="EMBL" id="CP000591">
    <property type="protein sequence ID" value="ABO98693.1"/>
    <property type="molecule type" value="Genomic_DNA"/>
</dbReference>
<keyword evidence="3" id="KW-1185">Reference proteome</keyword>
<evidence type="ECO:0000313" key="2">
    <source>
        <dbReference type="EMBL" id="ABO98693.1"/>
    </source>
</evidence>
<evidence type="ECO:0000256" key="1">
    <source>
        <dbReference type="SAM" id="MobiDB-lite"/>
    </source>
</evidence>
<accession>A4S4B0</accession>
<dbReference type="OMA" id="ANFTRAP"/>
<dbReference type="Proteomes" id="UP000001568">
    <property type="component" value="Chromosome 11"/>
</dbReference>
<proteinExistence type="predicted"/>
<name>A4S4B0_OSTLU</name>
<dbReference type="HOGENOM" id="CLU_1144166_0_0_1"/>
<protein>
    <submittedName>
        <fullName evidence="2">Uncharacterized protein</fullName>
    </submittedName>
</protein>
<dbReference type="OrthoDB" id="10532771at2759"/>
<dbReference type="AlphaFoldDB" id="A4S4B0"/>
<gene>
    <name evidence="2" type="ORF">OSTLU_93405</name>
</gene>
<dbReference type="KEGG" id="olu:OSTLU_93405"/>
<dbReference type="Gramene" id="ABO98693">
    <property type="protein sequence ID" value="ABO98693"/>
    <property type="gene ID" value="OSTLU_93405"/>
</dbReference>
<organism evidence="2 3">
    <name type="scientific">Ostreococcus lucimarinus (strain CCE9901)</name>
    <dbReference type="NCBI Taxonomy" id="436017"/>
    <lineage>
        <taxon>Eukaryota</taxon>
        <taxon>Viridiplantae</taxon>
        <taxon>Chlorophyta</taxon>
        <taxon>Mamiellophyceae</taxon>
        <taxon>Mamiellales</taxon>
        <taxon>Bathycoccaceae</taxon>
        <taxon>Ostreococcus</taxon>
    </lineage>
</organism>
<dbReference type="RefSeq" id="XP_001420400.1">
    <property type="nucleotide sequence ID" value="XM_001420363.1"/>
</dbReference>
<reference evidence="2 3" key="1">
    <citation type="journal article" date="2007" name="Proc. Natl. Acad. Sci. U.S.A.">
        <title>The tiny eukaryote Ostreococcus provides genomic insights into the paradox of plankton speciation.</title>
        <authorList>
            <person name="Palenik B."/>
            <person name="Grimwood J."/>
            <person name="Aerts A."/>
            <person name="Rouze P."/>
            <person name="Salamov A."/>
            <person name="Putnam N."/>
            <person name="Dupont C."/>
            <person name="Jorgensen R."/>
            <person name="Derelle E."/>
            <person name="Rombauts S."/>
            <person name="Zhou K."/>
            <person name="Otillar R."/>
            <person name="Merchant S.S."/>
            <person name="Podell S."/>
            <person name="Gaasterland T."/>
            <person name="Napoli C."/>
            <person name="Gendler K."/>
            <person name="Manuell A."/>
            <person name="Tai V."/>
            <person name="Vallon O."/>
            <person name="Piganeau G."/>
            <person name="Jancek S."/>
            <person name="Heijde M."/>
            <person name="Jabbari K."/>
            <person name="Bowler C."/>
            <person name="Lohr M."/>
            <person name="Robbens S."/>
            <person name="Werner G."/>
            <person name="Dubchak I."/>
            <person name="Pazour G.J."/>
            <person name="Ren Q."/>
            <person name="Paulsen I."/>
            <person name="Delwiche C."/>
            <person name="Schmutz J."/>
            <person name="Rokhsar D."/>
            <person name="Van de Peer Y."/>
            <person name="Moreau H."/>
            <person name="Grigoriev I.V."/>
        </authorList>
    </citation>
    <scope>NUCLEOTIDE SEQUENCE [LARGE SCALE GENOMIC DNA]</scope>
    <source>
        <strain evidence="2 3">CCE9901</strain>
    </source>
</reference>
<sequence length="243" mass="26300">MRANFTRAPSRGPSTSTSGAASRAARARSAGDGECAFTDANDRAVEKFWRNWTGAAHCRQIVTKSSRESLYRDPARLESKVRALLRVFPVDGDGNCGSHGLDVPASAAREPRLLALREDEFVKRVLMVKRCVAGISGRQITLAPGLLLCDGRALEEAMRGLEETLGAAEARDAVAKQPDRLLELVGFYGVGDDAEEEERDIGRAMRHYARAVPPVSDARAVEQRVAARELGAKKFHVGESGAI</sequence>
<feature type="region of interest" description="Disordered" evidence="1">
    <location>
        <begin position="1"/>
        <end position="25"/>
    </location>
</feature>
<evidence type="ECO:0000313" key="3">
    <source>
        <dbReference type="Proteomes" id="UP000001568"/>
    </source>
</evidence>